<dbReference type="PANTHER" id="PTHR43806:SF11">
    <property type="entry name" value="CEREVISIN-RELATED"/>
    <property type="match status" value="1"/>
</dbReference>
<dbReference type="InParanoid" id="C5K9V7"/>
<dbReference type="Pfam" id="PF00082">
    <property type="entry name" value="Peptidase_S8"/>
    <property type="match status" value="1"/>
</dbReference>
<dbReference type="PROSITE" id="PS51892">
    <property type="entry name" value="SUBTILASE"/>
    <property type="match status" value="1"/>
</dbReference>
<evidence type="ECO:0000313" key="11">
    <source>
        <dbReference type="EMBL" id="EER18879.1"/>
    </source>
</evidence>
<evidence type="ECO:0000256" key="7">
    <source>
        <dbReference type="PROSITE-ProRule" id="PRU01240"/>
    </source>
</evidence>
<evidence type="ECO:0000259" key="10">
    <source>
        <dbReference type="Pfam" id="PF00082"/>
    </source>
</evidence>
<feature type="signal peptide" evidence="9">
    <location>
        <begin position="1"/>
        <end position="18"/>
    </location>
</feature>
<dbReference type="EMBL" id="GG671513">
    <property type="protein sequence ID" value="EER18879.1"/>
    <property type="molecule type" value="Genomic_DNA"/>
</dbReference>
<protein>
    <recommendedName>
        <fullName evidence="6">subtilisin</fullName>
        <ecNumber evidence="6">3.4.21.62</ecNumber>
    </recommendedName>
</protein>
<sequence>MCNLRVPILALWAVSASSLDDTIVSIKRMSDDVDIRRLPGMLKAAGYMPDQKIASFLATAEVVTLGFIHAQTVKTSSTTVDSDTLCDFVSMASRKLSLKTHCAADEYGQVEEYDNDLHVNDTDASFQRHLKWMNMGEVWQLALPHVKRDVKVAVIDSGINWDDADFAPLKTKLPKKSGGEIDGGWNLLTQSSDLTTESAHGTKVSKILAAKSNNSAGIAGVAPNVILVPLQIVNSVTAPLSRTLAAMDLAIDLGVDIVSMSFTFKFTRIIEGKFVMFEALRSLHTNGIIYVSSSVIDGVIADNHFPCRYGGPLGICVASIENDRTHNVLTGYSNWGQRVDVAAYGNRILTGRDNDGNLTYFSGTSAAAPIVSGVAAILLSIGVAPLDVKPLIIGYGDPVVSDAGHTLRHRNAALNVLRTVRTALRHIQTH</sequence>
<dbReference type="InterPro" id="IPR036852">
    <property type="entry name" value="Peptidase_S8/S53_dom_sf"/>
</dbReference>
<evidence type="ECO:0000313" key="12">
    <source>
        <dbReference type="Proteomes" id="UP000007800"/>
    </source>
</evidence>
<evidence type="ECO:0000256" key="1">
    <source>
        <dbReference type="ARBA" id="ARBA00011073"/>
    </source>
</evidence>
<evidence type="ECO:0000256" key="2">
    <source>
        <dbReference type="ARBA" id="ARBA00022670"/>
    </source>
</evidence>
<feature type="active site" description="Charge relay system" evidence="7">
    <location>
        <position position="156"/>
    </location>
</feature>
<proteinExistence type="inferred from homology"/>
<gene>
    <name evidence="11" type="ORF">Pmar_PMAR006503</name>
</gene>
<reference evidence="11 12" key="1">
    <citation type="submission" date="2008-07" db="EMBL/GenBank/DDBJ databases">
        <authorList>
            <person name="El-Sayed N."/>
            <person name="Caler E."/>
            <person name="Inman J."/>
            <person name="Amedeo P."/>
            <person name="Hass B."/>
            <person name="Wortman J."/>
        </authorList>
    </citation>
    <scope>NUCLEOTIDE SEQUENCE [LARGE SCALE GENOMIC DNA]</scope>
    <source>
        <strain evidence="12">ATCC 50983 / TXsc</strain>
    </source>
</reference>
<evidence type="ECO:0000256" key="4">
    <source>
        <dbReference type="ARBA" id="ARBA00022825"/>
    </source>
</evidence>
<keyword evidence="12" id="KW-1185">Reference proteome</keyword>
<evidence type="ECO:0000256" key="5">
    <source>
        <dbReference type="ARBA" id="ARBA00023529"/>
    </source>
</evidence>
<dbReference type="SUPFAM" id="SSF52743">
    <property type="entry name" value="Subtilisin-like"/>
    <property type="match status" value="1"/>
</dbReference>
<dbReference type="GO" id="GO:0006508">
    <property type="term" value="P:proteolysis"/>
    <property type="evidence" value="ECO:0007669"/>
    <property type="project" value="UniProtKB-KW"/>
</dbReference>
<dbReference type="PROSITE" id="PS00138">
    <property type="entry name" value="SUBTILASE_SER"/>
    <property type="match status" value="1"/>
</dbReference>
<keyword evidence="3 7" id="KW-0378">Hydrolase</keyword>
<dbReference type="InterPro" id="IPR023828">
    <property type="entry name" value="Peptidase_S8_Ser-AS"/>
</dbReference>
<dbReference type="InterPro" id="IPR050131">
    <property type="entry name" value="Peptidase_S8_subtilisin-like"/>
</dbReference>
<dbReference type="RefSeq" id="XP_002787083.1">
    <property type="nucleotide sequence ID" value="XM_002787037.1"/>
</dbReference>
<evidence type="ECO:0000256" key="3">
    <source>
        <dbReference type="ARBA" id="ARBA00022801"/>
    </source>
</evidence>
<dbReference type="AlphaFoldDB" id="C5K9V7"/>
<keyword evidence="2 7" id="KW-0645">Protease</keyword>
<dbReference type="InterPro" id="IPR000209">
    <property type="entry name" value="Peptidase_S8/S53_dom"/>
</dbReference>
<feature type="active site" description="Charge relay system" evidence="7">
    <location>
        <position position="365"/>
    </location>
</feature>
<feature type="domain" description="Peptidase S8/S53" evidence="10">
    <location>
        <begin position="148"/>
        <end position="380"/>
    </location>
</feature>
<dbReference type="GO" id="GO:0004252">
    <property type="term" value="F:serine-type endopeptidase activity"/>
    <property type="evidence" value="ECO:0007669"/>
    <property type="project" value="UniProtKB-UniRule"/>
</dbReference>
<keyword evidence="9" id="KW-0732">Signal</keyword>
<dbReference type="OrthoDB" id="345367at2759"/>
<comment type="catalytic activity">
    <reaction evidence="5">
        <text>Hydrolysis of proteins with broad specificity for peptide bonds, and a preference for a large uncharged residue in P1. Hydrolyzes peptide amides.</text>
        <dbReference type="EC" id="3.4.21.62"/>
    </reaction>
</comment>
<dbReference type="InterPro" id="IPR015500">
    <property type="entry name" value="Peptidase_S8_subtilisin-rel"/>
</dbReference>
<feature type="active site" description="Charge relay system" evidence="7">
    <location>
        <position position="200"/>
    </location>
</feature>
<dbReference type="InterPro" id="IPR023827">
    <property type="entry name" value="Peptidase_S8_Asp-AS"/>
</dbReference>
<evidence type="ECO:0000256" key="9">
    <source>
        <dbReference type="SAM" id="SignalP"/>
    </source>
</evidence>
<dbReference type="EC" id="3.4.21.62" evidence="6"/>
<dbReference type="Proteomes" id="UP000007800">
    <property type="component" value="Unassembled WGS sequence"/>
</dbReference>
<dbReference type="PRINTS" id="PR00723">
    <property type="entry name" value="SUBTILISIN"/>
</dbReference>
<dbReference type="PANTHER" id="PTHR43806">
    <property type="entry name" value="PEPTIDASE S8"/>
    <property type="match status" value="1"/>
</dbReference>
<dbReference type="GeneID" id="9049274"/>
<dbReference type="PROSITE" id="PS00136">
    <property type="entry name" value="SUBTILASE_ASP"/>
    <property type="match status" value="1"/>
</dbReference>
<evidence type="ECO:0000256" key="8">
    <source>
        <dbReference type="RuleBase" id="RU003355"/>
    </source>
</evidence>
<comment type="similarity">
    <text evidence="1 7 8">Belongs to the peptidase S8 family.</text>
</comment>
<feature type="chain" id="PRO_5002954013" description="subtilisin" evidence="9">
    <location>
        <begin position="19"/>
        <end position="430"/>
    </location>
</feature>
<accession>C5K9V7</accession>
<evidence type="ECO:0000256" key="6">
    <source>
        <dbReference type="ARBA" id="ARBA00023619"/>
    </source>
</evidence>
<dbReference type="Gene3D" id="3.40.50.200">
    <property type="entry name" value="Peptidase S8/S53 domain"/>
    <property type="match status" value="1"/>
</dbReference>
<dbReference type="OMA" id="NDSNWGE"/>
<organism evidence="12">
    <name type="scientific">Perkinsus marinus (strain ATCC 50983 / TXsc)</name>
    <dbReference type="NCBI Taxonomy" id="423536"/>
    <lineage>
        <taxon>Eukaryota</taxon>
        <taxon>Sar</taxon>
        <taxon>Alveolata</taxon>
        <taxon>Perkinsozoa</taxon>
        <taxon>Perkinsea</taxon>
        <taxon>Perkinsida</taxon>
        <taxon>Perkinsidae</taxon>
        <taxon>Perkinsus</taxon>
    </lineage>
</organism>
<name>C5K9V7_PERM5</name>
<keyword evidence="4 7" id="KW-0720">Serine protease</keyword>